<evidence type="ECO:0000313" key="2">
    <source>
        <dbReference type="EMBL" id="EAR98429.1"/>
    </source>
</evidence>
<organism evidence="2 3">
    <name type="scientific">Tetrahymena thermophila (strain SB210)</name>
    <dbReference type="NCBI Taxonomy" id="312017"/>
    <lineage>
        <taxon>Eukaryota</taxon>
        <taxon>Sar</taxon>
        <taxon>Alveolata</taxon>
        <taxon>Ciliophora</taxon>
        <taxon>Intramacronucleata</taxon>
        <taxon>Oligohymenophorea</taxon>
        <taxon>Hymenostomatida</taxon>
        <taxon>Tetrahymenina</taxon>
        <taxon>Tetrahymenidae</taxon>
        <taxon>Tetrahymena</taxon>
    </lineage>
</organism>
<feature type="signal peptide" evidence="1">
    <location>
        <begin position="1"/>
        <end position="20"/>
    </location>
</feature>
<accession>I7MF39</accession>
<evidence type="ECO:0000256" key="1">
    <source>
        <dbReference type="SAM" id="SignalP"/>
    </source>
</evidence>
<reference evidence="3" key="1">
    <citation type="journal article" date="2006" name="PLoS Biol.">
        <title>Macronuclear genome sequence of the ciliate Tetrahymena thermophila, a model eukaryote.</title>
        <authorList>
            <person name="Eisen J.A."/>
            <person name="Coyne R.S."/>
            <person name="Wu M."/>
            <person name="Wu D."/>
            <person name="Thiagarajan M."/>
            <person name="Wortman J.R."/>
            <person name="Badger J.H."/>
            <person name="Ren Q."/>
            <person name="Amedeo P."/>
            <person name="Jones K.M."/>
            <person name="Tallon L.J."/>
            <person name="Delcher A.L."/>
            <person name="Salzberg S.L."/>
            <person name="Silva J.C."/>
            <person name="Haas B.J."/>
            <person name="Majoros W.H."/>
            <person name="Farzad M."/>
            <person name="Carlton J.M."/>
            <person name="Smith R.K. Jr."/>
            <person name="Garg J."/>
            <person name="Pearlman R.E."/>
            <person name="Karrer K.M."/>
            <person name="Sun L."/>
            <person name="Manning G."/>
            <person name="Elde N.C."/>
            <person name="Turkewitz A.P."/>
            <person name="Asai D.J."/>
            <person name="Wilkes D.E."/>
            <person name="Wang Y."/>
            <person name="Cai H."/>
            <person name="Collins K."/>
            <person name="Stewart B.A."/>
            <person name="Lee S.R."/>
            <person name="Wilamowska K."/>
            <person name="Weinberg Z."/>
            <person name="Ruzzo W.L."/>
            <person name="Wloga D."/>
            <person name="Gaertig J."/>
            <person name="Frankel J."/>
            <person name="Tsao C.-C."/>
            <person name="Gorovsky M.A."/>
            <person name="Keeling P.J."/>
            <person name="Waller R.F."/>
            <person name="Patron N.J."/>
            <person name="Cherry J.M."/>
            <person name="Stover N.A."/>
            <person name="Krieger C.J."/>
            <person name="del Toro C."/>
            <person name="Ryder H.F."/>
            <person name="Williamson S.C."/>
            <person name="Barbeau R.A."/>
            <person name="Hamilton E.P."/>
            <person name="Orias E."/>
        </authorList>
    </citation>
    <scope>NUCLEOTIDE SEQUENCE [LARGE SCALE GENOMIC DNA]</scope>
    <source>
        <strain evidence="3">SB210</strain>
    </source>
</reference>
<dbReference type="InParanoid" id="I7MF39"/>
<gene>
    <name evidence="2" type="ORF">TTHERM_00289580</name>
</gene>
<dbReference type="KEGG" id="tet:TTHERM_00289580"/>
<dbReference type="RefSeq" id="XP_001018674.1">
    <property type="nucleotide sequence ID" value="XM_001018674.1"/>
</dbReference>
<evidence type="ECO:0000313" key="3">
    <source>
        <dbReference type="Proteomes" id="UP000009168"/>
    </source>
</evidence>
<dbReference type="GeneID" id="7844046"/>
<proteinExistence type="predicted"/>
<dbReference type="AlphaFoldDB" id="I7MF39"/>
<sequence length="93" mass="10726">MNKFVAVLLIACFAFTQVQAHLLGHKCAHKRMNEKLDKEIVDLIIDENERHLENAKPRNFKITYDMAQFNNLPNTPNLLNFSSKILLISPLGY</sequence>
<protein>
    <submittedName>
        <fullName evidence="2">Leishmanolysin family protein</fullName>
    </submittedName>
</protein>
<keyword evidence="1" id="KW-0732">Signal</keyword>
<keyword evidence="3" id="KW-1185">Reference proteome</keyword>
<feature type="chain" id="PRO_5003712415" evidence="1">
    <location>
        <begin position="21"/>
        <end position="93"/>
    </location>
</feature>
<name>I7MF39_TETTS</name>
<dbReference type="EMBL" id="GG662651">
    <property type="protein sequence ID" value="EAR98429.1"/>
    <property type="molecule type" value="Genomic_DNA"/>
</dbReference>
<dbReference type="Proteomes" id="UP000009168">
    <property type="component" value="Unassembled WGS sequence"/>
</dbReference>
<dbReference type="HOGENOM" id="CLU_2404381_0_0_1"/>